<evidence type="ECO:0000313" key="2">
    <source>
        <dbReference type="EMBL" id="KAH7026463.1"/>
    </source>
</evidence>
<evidence type="ECO:0000256" key="1">
    <source>
        <dbReference type="SAM" id="SignalP"/>
    </source>
</evidence>
<gene>
    <name evidence="2" type="ORF">B0I36DRAFT_376218</name>
</gene>
<dbReference type="AlphaFoldDB" id="A0A9P8Y0G7"/>
<proteinExistence type="predicted"/>
<protein>
    <submittedName>
        <fullName evidence="2">Uncharacterized protein</fullName>
    </submittedName>
</protein>
<dbReference type="GeneID" id="70189980"/>
<dbReference type="OrthoDB" id="526941at2759"/>
<dbReference type="Proteomes" id="UP000756346">
    <property type="component" value="Unassembled WGS sequence"/>
</dbReference>
<feature type="chain" id="PRO_5040201011" evidence="1">
    <location>
        <begin position="21"/>
        <end position="325"/>
    </location>
</feature>
<dbReference type="EMBL" id="JAGTJQ010000008">
    <property type="protein sequence ID" value="KAH7026463.1"/>
    <property type="molecule type" value="Genomic_DNA"/>
</dbReference>
<keyword evidence="3" id="KW-1185">Reference proteome</keyword>
<accession>A0A9P8Y0G7</accession>
<sequence length="325" mass="35991">MVGTITGAFVVSLLILVTRSFTGVRPFGLTTDDCLDLPGGPSGDYHSDTRTKDRPLILYAYSESEHARINLGFFVNQGLHDAADFIFIFNGETDMVSIVPPEPNIKVVERPNTCFDLGAFGEVLQEDNLWKKYKRFITLNASIRGPFVPFWSDQCWSDAYLGRLTNETKLVGMTASCGPPSFIHSSIWATDDVGMEILLHPPPKPREDGSSSGHPWTVGYSTCYATMWDAIDAEAGTTSMMEHAGYHVKALMSTWSATPGDMYWEECAYHPGDPSVPGAYQGTNIHPYETFFHKSNRGIDPAMLTLMTTLHSKGYNAGRSYQLCK</sequence>
<keyword evidence="1" id="KW-0732">Signal</keyword>
<evidence type="ECO:0000313" key="3">
    <source>
        <dbReference type="Proteomes" id="UP000756346"/>
    </source>
</evidence>
<organism evidence="2 3">
    <name type="scientific">Microdochium trichocladiopsis</name>
    <dbReference type="NCBI Taxonomy" id="1682393"/>
    <lineage>
        <taxon>Eukaryota</taxon>
        <taxon>Fungi</taxon>
        <taxon>Dikarya</taxon>
        <taxon>Ascomycota</taxon>
        <taxon>Pezizomycotina</taxon>
        <taxon>Sordariomycetes</taxon>
        <taxon>Xylariomycetidae</taxon>
        <taxon>Xylariales</taxon>
        <taxon>Microdochiaceae</taxon>
        <taxon>Microdochium</taxon>
    </lineage>
</organism>
<feature type="signal peptide" evidence="1">
    <location>
        <begin position="1"/>
        <end position="20"/>
    </location>
</feature>
<comment type="caution">
    <text evidence="2">The sequence shown here is derived from an EMBL/GenBank/DDBJ whole genome shotgun (WGS) entry which is preliminary data.</text>
</comment>
<dbReference type="RefSeq" id="XP_046009680.1">
    <property type="nucleotide sequence ID" value="XM_046160434.1"/>
</dbReference>
<name>A0A9P8Y0G7_9PEZI</name>
<reference evidence="2" key="1">
    <citation type="journal article" date="2021" name="Nat. Commun.">
        <title>Genetic determinants of endophytism in the Arabidopsis root mycobiome.</title>
        <authorList>
            <person name="Mesny F."/>
            <person name="Miyauchi S."/>
            <person name="Thiergart T."/>
            <person name="Pickel B."/>
            <person name="Atanasova L."/>
            <person name="Karlsson M."/>
            <person name="Huettel B."/>
            <person name="Barry K.W."/>
            <person name="Haridas S."/>
            <person name="Chen C."/>
            <person name="Bauer D."/>
            <person name="Andreopoulos W."/>
            <person name="Pangilinan J."/>
            <person name="LaButti K."/>
            <person name="Riley R."/>
            <person name="Lipzen A."/>
            <person name="Clum A."/>
            <person name="Drula E."/>
            <person name="Henrissat B."/>
            <person name="Kohler A."/>
            <person name="Grigoriev I.V."/>
            <person name="Martin F.M."/>
            <person name="Hacquard S."/>
        </authorList>
    </citation>
    <scope>NUCLEOTIDE SEQUENCE</scope>
    <source>
        <strain evidence="2">MPI-CAGE-CH-0230</strain>
    </source>
</reference>